<organism evidence="2">
    <name type="scientific">Sulfolobus acidocaldarius N8</name>
    <dbReference type="NCBI Taxonomy" id="1028566"/>
    <lineage>
        <taxon>Archaea</taxon>
        <taxon>Thermoproteota</taxon>
        <taxon>Thermoprotei</taxon>
        <taxon>Sulfolobales</taxon>
        <taxon>Sulfolobaceae</taxon>
        <taxon>Sulfolobus</taxon>
    </lineage>
</organism>
<reference evidence="1 2" key="1">
    <citation type="journal article" date="2012" name="ISME J.">
        <title>Genomic evidence of rapid, global-scale gene flow in a Sulfolobus species.</title>
        <authorList>
            <person name="Mao D."/>
            <person name="Grogan D."/>
        </authorList>
    </citation>
    <scope>NUCLEOTIDE SEQUENCE [LARGE SCALE GENOMIC DNA]</scope>
    <source>
        <strain evidence="1 2">N8</strain>
    </source>
</reference>
<accession>M1I2W2</accession>
<protein>
    <submittedName>
        <fullName evidence="1">Uncharacterized protein</fullName>
    </submittedName>
</protein>
<dbReference type="EMBL" id="CP002817">
    <property type="protein sequence ID" value="AGE70593.1"/>
    <property type="molecule type" value="Genomic_DNA"/>
</dbReference>
<dbReference type="AlphaFoldDB" id="M1I2W2"/>
<dbReference type="HOGENOM" id="CLU_3021132_0_0_2"/>
<gene>
    <name evidence="1" type="ORF">SacN8_03075</name>
</gene>
<dbReference type="KEGG" id="sacn:SacN8_03075"/>
<proteinExistence type="predicted"/>
<evidence type="ECO:0000313" key="1">
    <source>
        <dbReference type="EMBL" id="AGE70593.1"/>
    </source>
</evidence>
<sequence length="55" mass="6563">MKIEFFEIQILYPFLKLNDLKGDLKDGGYFFKESHFLFLFQKRGTLQATLQLAFL</sequence>
<dbReference type="Proteomes" id="UP000011281">
    <property type="component" value="Chromosome"/>
</dbReference>
<evidence type="ECO:0000313" key="2">
    <source>
        <dbReference type="Proteomes" id="UP000011281"/>
    </source>
</evidence>
<name>M1I2W2_9CREN</name>